<dbReference type="InterPro" id="IPR009061">
    <property type="entry name" value="DNA-bd_dom_put_sf"/>
</dbReference>
<gene>
    <name evidence="2" type="ORF">BSZ37_11875</name>
</gene>
<keyword evidence="3" id="KW-1185">Reference proteome</keyword>
<evidence type="ECO:0000313" key="2">
    <source>
        <dbReference type="EMBL" id="PAP77074.1"/>
    </source>
</evidence>
<comment type="caution">
    <text evidence="2">The sequence shown here is derived from an EMBL/GenBank/DDBJ whole genome shotgun (WGS) entry which is preliminary data.</text>
</comment>
<dbReference type="Proteomes" id="UP000216339">
    <property type="component" value="Unassembled WGS sequence"/>
</dbReference>
<proteinExistence type="predicted"/>
<evidence type="ECO:0000259" key="1">
    <source>
        <dbReference type="Pfam" id="PF13411"/>
    </source>
</evidence>
<name>A0A271J1Z6_9BACT</name>
<dbReference type="AlphaFoldDB" id="A0A271J1Z6"/>
<evidence type="ECO:0000313" key="3">
    <source>
        <dbReference type="Proteomes" id="UP000216339"/>
    </source>
</evidence>
<dbReference type="EMBL" id="MQWD01000001">
    <property type="protein sequence ID" value="PAP77074.1"/>
    <property type="molecule type" value="Genomic_DNA"/>
</dbReference>
<dbReference type="RefSeq" id="WP_095510739.1">
    <property type="nucleotide sequence ID" value="NZ_MQWD01000001.1"/>
</dbReference>
<feature type="domain" description="HTH merR-type" evidence="1">
    <location>
        <begin position="55"/>
        <end position="114"/>
    </location>
</feature>
<dbReference type="Pfam" id="PF13411">
    <property type="entry name" value="MerR_1"/>
    <property type="match status" value="1"/>
</dbReference>
<dbReference type="InterPro" id="IPR000551">
    <property type="entry name" value="MerR-type_HTH_dom"/>
</dbReference>
<organism evidence="2 3">
    <name type="scientific">Rubrivirga marina</name>
    <dbReference type="NCBI Taxonomy" id="1196024"/>
    <lineage>
        <taxon>Bacteria</taxon>
        <taxon>Pseudomonadati</taxon>
        <taxon>Rhodothermota</taxon>
        <taxon>Rhodothermia</taxon>
        <taxon>Rhodothermales</taxon>
        <taxon>Rubricoccaceae</taxon>
        <taxon>Rubrivirga</taxon>
    </lineage>
</organism>
<dbReference type="OrthoDB" id="1445531at2"/>
<dbReference type="GO" id="GO:0006355">
    <property type="term" value="P:regulation of DNA-templated transcription"/>
    <property type="evidence" value="ECO:0007669"/>
    <property type="project" value="InterPro"/>
</dbReference>
<dbReference type="GO" id="GO:0003677">
    <property type="term" value="F:DNA binding"/>
    <property type="evidence" value="ECO:0007669"/>
    <property type="project" value="InterPro"/>
</dbReference>
<accession>A0A271J1Z6</accession>
<dbReference type="SUPFAM" id="SSF46955">
    <property type="entry name" value="Putative DNA-binding domain"/>
    <property type="match status" value="1"/>
</dbReference>
<sequence>MSSDQSTFQKENLRRLRAGRQVVRGDGHFVRFYGLVESDDLPEMLAAIRAKRFTAERTDASSRVVNLWESEGVVDDPREDGQGWRRYSIMDLAWLGSIMELRRFGVPSSTLREAKQGIRKLDPPGLRAGGLRLFEFYVLEAMQGVPAYLLVFEDGEVELANEREYANNQLFTPLADHVRISLNRVVQKILPKLDLTPEYKPGVLVSDAEFKVIHAIRDPGNLRLRVKLKEGRPVMLERERAGDGKTLEELLEEADHTELTVKRQDGKTVHLSQVLREKL</sequence>
<reference evidence="2 3" key="1">
    <citation type="submission" date="2016-11" db="EMBL/GenBank/DDBJ databases">
        <title>Study of marine rhodopsin-containing bacteria.</title>
        <authorList>
            <person name="Yoshizawa S."/>
            <person name="Kumagai Y."/>
            <person name="Kogure K."/>
        </authorList>
    </citation>
    <scope>NUCLEOTIDE SEQUENCE [LARGE SCALE GENOMIC DNA]</scope>
    <source>
        <strain evidence="2 3">SAORIC-28</strain>
    </source>
</reference>
<protein>
    <recommendedName>
        <fullName evidence="1">HTH merR-type domain-containing protein</fullName>
    </recommendedName>
</protein>
<dbReference type="Gene3D" id="1.10.1660.10">
    <property type="match status" value="1"/>
</dbReference>